<comment type="caution">
    <text evidence="1">The sequence shown here is derived from an EMBL/GenBank/DDBJ whole genome shotgun (WGS) entry which is preliminary data.</text>
</comment>
<proteinExistence type="predicted"/>
<dbReference type="PANTHER" id="PTHR36791">
    <property type="entry name" value="OS03G0363400 PROTEIN"/>
    <property type="match status" value="1"/>
</dbReference>
<reference evidence="1" key="1">
    <citation type="submission" date="2021-02" db="EMBL/GenBank/DDBJ databases">
        <title>Metagenome analyses of Stigonema ocellatum DSM 106950, Chlorogloea purpurea SAG 13.99 and Gomphosphaeria aponina DSM 107014.</title>
        <authorList>
            <person name="Marter P."/>
            <person name="Huang S."/>
        </authorList>
    </citation>
    <scope>NUCLEOTIDE SEQUENCE</scope>
    <source>
        <strain evidence="1">JP213</strain>
    </source>
</reference>
<dbReference type="Proteomes" id="UP000767446">
    <property type="component" value="Unassembled WGS sequence"/>
</dbReference>
<accession>A0A941GUC7</accession>
<sequence>MATWRCVKLCGACCHLDPAERPELEDYLSKEELELYLAMVGEGGWCVNFDHLLRECTIYDQRPPFCRVQPEIFEKMYGIEVREFNDFAIDCCHQQIEGVYGSESEEMGRYELEVGEY</sequence>
<dbReference type="Pfam" id="PF03692">
    <property type="entry name" value="CxxCxxCC"/>
    <property type="match status" value="1"/>
</dbReference>
<organism evidence="1 2">
    <name type="scientific">Gomphosphaeria aponina SAG 52.96 = DSM 107014</name>
    <dbReference type="NCBI Taxonomy" id="1521640"/>
    <lineage>
        <taxon>Bacteria</taxon>
        <taxon>Bacillati</taxon>
        <taxon>Cyanobacteriota</taxon>
        <taxon>Cyanophyceae</taxon>
        <taxon>Oscillatoriophycideae</taxon>
        <taxon>Chroococcales</taxon>
        <taxon>Gomphosphaeriaceae</taxon>
        <taxon>Gomphosphaeria</taxon>
    </lineage>
</organism>
<name>A0A941GUC7_9CHRO</name>
<evidence type="ECO:0000313" key="2">
    <source>
        <dbReference type="Proteomes" id="UP000767446"/>
    </source>
</evidence>
<gene>
    <name evidence="1" type="ORF">DSM107014_04605</name>
</gene>
<dbReference type="PANTHER" id="PTHR36791:SF2">
    <property type="entry name" value="OS03G0363400 PROTEIN"/>
    <property type="match status" value="1"/>
</dbReference>
<dbReference type="EMBL" id="JADQBC010000022">
    <property type="protein sequence ID" value="MBR8827178.1"/>
    <property type="molecule type" value="Genomic_DNA"/>
</dbReference>
<dbReference type="AlphaFoldDB" id="A0A941GUC7"/>
<evidence type="ECO:0000313" key="1">
    <source>
        <dbReference type="EMBL" id="MBR8827178.1"/>
    </source>
</evidence>
<dbReference type="InterPro" id="IPR005358">
    <property type="entry name" value="Puta_zinc/iron-chelating_dom"/>
</dbReference>
<protein>
    <submittedName>
        <fullName evidence="1">YkgJ family cysteine cluster protein</fullName>
    </submittedName>
</protein>